<sequence length="620" mass="68279">MDIKLSTGAVATLMKGGEVEKPVFQILGFKKIAGQGGSDRFRLNISDGLHSHTFAMLATQLNHMIPEGELDNNCVIRAEKLISNAVSEKRVLIILDLTVLAKGTAIGCKLGNPVQYTEQNANGAGGKPAGQDSAQNRAPQPETKPTVKSEFPTKATGSFYGQSKSTSVSKSPTKNGSSFGNMSSGDCITIPIRDITPYGSKTAIKARVTNKSAVRTWSNSRGDGKLFSVDLLDDSGEIRLTGFNTAVDQFYDLIKVNEVYTFSKFSAKPANKQFTSLSHDYEISFVNDSSVIPCLDSDSADIPTLSFQFLEIAFIETCENNKIIDVVAVCKSRGDLQTVMARATNKELKKRDITLVDRTNTEIIMTLWGKQAEDFEDDTNPVIAVKGAKVSDFSGKSLSMLNSSSMMINPDIPEAHVLRGWYDNEGMNVPTKSLVGQRGGGGANAPWKMIREASIVDPSSAESGYYFRSKATVLAIKRENALYKACPEERCNKKVMDCNNGMWRCEKCNKEHTDFKWRLILHACFGDSSDSIWGTCFQEQGELVLDNKAEVLGSLYQDEQDAFDAIIKQAVFKSYTAKFRAKMEVYNNENRLKYSVVELNPLNYGEYAQKLLAEIKENVA</sequence>
<dbReference type="InterPro" id="IPR031657">
    <property type="entry name" value="REPA_OB_2"/>
</dbReference>
<keyword evidence="4 9" id="KW-0479">Metal-binding</keyword>
<comment type="subunit">
    <text evidence="9">Component of the heterotrimeric canonical replication protein A complex (RPA).</text>
</comment>
<feature type="region of interest" description="Disordered" evidence="10">
    <location>
        <begin position="119"/>
        <end position="177"/>
    </location>
</feature>
<comment type="function">
    <text evidence="9">As part of the heterotrimeric replication protein A complex (RPA/RP-A), binds and stabilizes single-stranded DNA intermediates, that form during DNA replication or upon DNA stress. It prevents their reannealing and in parallel, recruits and activates different proteins and complexes involved in DNA metabolism. Thereby, it plays an essential role both in DNA replication and the cellular response to DNA damage.</text>
</comment>
<dbReference type="InterPro" id="IPR004591">
    <property type="entry name" value="Rfa1"/>
</dbReference>
<evidence type="ECO:0000256" key="7">
    <source>
        <dbReference type="ARBA" id="ARBA00023125"/>
    </source>
</evidence>
<keyword evidence="16" id="KW-1185">Reference proteome</keyword>
<comment type="subcellular location">
    <subcellularLocation>
        <location evidence="1 9">Nucleus</location>
    </subcellularLocation>
</comment>
<keyword evidence="6 9" id="KW-0862">Zinc</keyword>
<evidence type="ECO:0000313" key="16">
    <source>
        <dbReference type="Proteomes" id="UP001642540"/>
    </source>
</evidence>
<evidence type="ECO:0000256" key="8">
    <source>
        <dbReference type="ARBA" id="ARBA00023242"/>
    </source>
</evidence>
<evidence type="ECO:0000256" key="9">
    <source>
        <dbReference type="RuleBase" id="RU364130"/>
    </source>
</evidence>
<evidence type="ECO:0000259" key="14">
    <source>
        <dbReference type="Pfam" id="PF16900"/>
    </source>
</evidence>
<evidence type="ECO:0000313" key="15">
    <source>
        <dbReference type="EMBL" id="CAL8101573.1"/>
    </source>
</evidence>
<dbReference type="Pfam" id="PF01336">
    <property type="entry name" value="tRNA_anti-codon"/>
    <property type="match status" value="1"/>
</dbReference>
<feature type="domain" description="Replication protein A OB" evidence="14">
    <location>
        <begin position="313"/>
        <end position="409"/>
    </location>
</feature>
<dbReference type="InterPro" id="IPR047192">
    <property type="entry name" value="Euk_RPA1_DBD_C"/>
</dbReference>
<dbReference type="InterPro" id="IPR007199">
    <property type="entry name" value="Rep_factor-A_N"/>
</dbReference>
<dbReference type="InterPro" id="IPR012340">
    <property type="entry name" value="NA-bd_OB-fold"/>
</dbReference>
<evidence type="ECO:0000256" key="5">
    <source>
        <dbReference type="ARBA" id="ARBA00022771"/>
    </source>
</evidence>
<proteinExistence type="inferred from homology"/>
<dbReference type="SUPFAM" id="SSF50249">
    <property type="entry name" value="Nucleic acid-binding proteins"/>
    <property type="match status" value="4"/>
</dbReference>
<feature type="domain" description="OB" evidence="11">
    <location>
        <begin position="204"/>
        <end position="261"/>
    </location>
</feature>
<gene>
    <name evidence="15" type="ORF">ODALV1_LOCUS10884</name>
</gene>
<feature type="domain" description="Replication factor A C-terminal" evidence="13">
    <location>
        <begin position="466"/>
        <end position="611"/>
    </location>
</feature>
<evidence type="ECO:0000256" key="10">
    <source>
        <dbReference type="SAM" id="MobiDB-lite"/>
    </source>
</evidence>
<dbReference type="CDD" id="cd04477">
    <property type="entry name" value="RPA1N"/>
    <property type="match status" value="1"/>
</dbReference>
<evidence type="ECO:0000259" key="13">
    <source>
        <dbReference type="Pfam" id="PF08646"/>
    </source>
</evidence>
<reference evidence="15 16" key="1">
    <citation type="submission" date="2024-08" db="EMBL/GenBank/DDBJ databases">
        <authorList>
            <person name="Cucini C."/>
            <person name="Frati F."/>
        </authorList>
    </citation>
    <scope>NUCLEOTIDE SEQUENCE [LARGE SCALE GENOMIC DNA]</scope>
</reference>
<dbReference type="Pfam" id="PF16900">
    <property type="entry name" value="REPA_OB_2"/>
    <property type="match status" value="1"/>
</dbReference>
<name>A0ABP1QFQ0_9HEXA</name>
<keyword evidence="8 9" id="KW-0539">Nucleus</keyword>
<keyword evidence="3 9" id="KW-0235">DNA replication</keyword>
<dbReference type="Pfam" id="PF04057">
    <property type="entry name" value="Rep-A_N"/>
    <property type="match status" value="1"/>
</dbReference>
<organism evidence="15 16">
    <name type="scientific">Orchesella dallaii</name>
    <dbReference type="NCBI Taxonomy" id="48710"/>
    <lineage>
        <taxon>Eukaryota</taxon>
        <taxon>Metazoa</taxon>
        <taxon>Ecdysozoa</taxon>
        <taxon>Arthropoda</taxon>
        <taxon>Hexapoda</taxon>
        <taxon>Collembola</taxon>
        <taxon>Entomobryomorpha</taxon>
        <taxon>Entomobryoidea</taxon>
        <taxon>Orchesellidae</taxon>
        <taxon>Orchesellinae</taxon>
        <taxon>Orchesella</taxon>
    </lineage>
</organism>
<keyword evidence="7 9" id="KW-0238">DNA-binding</keyword>
<comment type="caution">
    <text evidence="15">The sequence shown here is derived from an EMBL/GenBank/DDBJ whole genome shotgun (WGS) entry which is preliminary data.</text>
</comment>
<keyword evidence="5 9" id="KW-0863">Zinc-finger</keyword>
<evidence type="ECO:0000259" key="12">
    <source>
        <dbReference type="Pfam" id="PF04057"/>
    </source>
</evidence>
<evidence type="ECO:0000256" key="3">
    <source>
        <dbReference type="ARBA" id="ARBA00022705"/>
    </source>
</evidence>
<feature type="domain" description="Replication factor-A protein 1 N-terminal" evidence="12">
    <location>
        <begin position="5"/>
        <end position="101"/>
    </location>
</feature>
<evidence type="ECO:0000256" key="6">
    <source>
        <dbReference type="ARBA" id="ARBA00022833"/>
    </source>
</evidence>
<evidence type="ECO:0000256" key="2">
    <source>
        <dbReference type="ARBA" id="ARBA00005690"/>
    </source>
</evidence>
<dbReference type="EMBL" id="CAXLJM020000033">
    <property type="protein sequence ID" value="CAL8101573.1"/>
    <property type="molecule type" value="Genomic_DNA"/>
</dbReference>
<dbReference type="Pfam" id="PF08646">
    <property type="entry name" value="Rep_fac-A_C"/>
    <property type="match status" value="1"/>
</dbReference>
<dbReference type="CDD" id="cd04474">
    <property type="entry name" value="RPA1_DBD_A"/>
    <property type="match status" value="1"/>
</dbReference>
<dbReference type="CDD" id="cd04475">
    <property type="entry name" value="RPA1_DBD_B"/>
    <property type="match status" value="1"/>
</dbReference>
<dbReference type="PANTHER" id="PTHR47165">
    <property type="entry name" value="OS03G0429900 PROTEIN"/>
    <property type="match status" value="1"/>
</dbReference>
<comment type="similarity">
    <text evidence="2 9">Belongs to the replication factor A protein 1 family.</text>
</comment>
<dbReference type="CDD" id="cd04476">
    <property type="entry name" value="RPA1_DBD_C"/>
    <property type="match status" value="1"/>
</dbReference>
<dbReference type="Gene3D" id="2.40.50.140">
    <property type="entry name" value="Nucleic acid-binding proteins"/>
    <property type="match status" value="4"/>
</dbReference>
<evidence type="ECO:0000259" key="11">
    <source>
        <dbReference type="Pfam" id="PF01336"/>
    </source>
</evidence>
<evidence type="ECO:0000256" key="4">
    <source>
        <dbReference type="ARBA" id="ARBA00022723"/>
    </source>
</evidence>
<dbReference type="InterPro" id="IPR013955">
    <property type="entry name" value="Rep_factor-A_C"/>
</dbReference>
<dbReference type="InterPro" id="IPR004365">
    <property type="entry name" value="NA-bd_OB_tRNA"/>
</dbReference>
<accession>A0ABP1QFQ0</accession>
<dbReference type="PANTHER" id="PTHR47165:SF4">
    <property type="entry name" value="OS03G0429900 PROTEIN"/>
    <property type="match status" value="1"/>
</dbReference>
<dbReference type="Proteomes" id="UP001642540">
    <property type="component" value="Unassembled WGS sequence"/>
</dbReference>
<feature type="compositionally biased region" description="Low complexity" evidence="10">
    <location>
        <begin position="163"/>
        <end position="174"/>
    </location>
</feature>
<protein>
    <recommendedName>
        <fullName evidence="9">Replication protein A subunit</fullName>
    </recommendedName>
</protein>
<dbReference type="NCBIfam" id="TIGR00617">
    <property type="entry name" value="rpa1"/>
    <property type="match status" value="1"/>
</dbReference>
<evidence type="ECO:0000256" key="1">
    <source>
        <dbReference type="ARBA" id="ARBA00004123"/>
    </source>
</evidence>